<accession>A0ABV9LX04</accession>
<gene>
    <name evidence="2" type="ORF">ACFO4O_12910</name>
</gene>
<proteinExistence type="predicted"/>
<organism evidence="2 3">
    <name type="scientific">Glaciecola siphonariae</name>
    <dbReference type="NCBI Taxonomy" id="521012"/>
    <lineage>
        <taxon>Bacteria</taxon>
        <taxon>Pseudomonadati</taxon>
        <taxon>Pseudomonadota</taxon>
        <taxon>Gammaproteobacteria</taxon>
        <taxon>Alteromonadales</taxon>
        <taxon>Alteromonadaceae</taxon>
        <taxon>Glaciecola</taxon>
    </lineage>
</organism>
<dbReference type="Proteomes" id="UP001595897">
    <property type="component" value="Unassembled WGS sequence"/>
</dbReference>
<keyword evidence="1" id="KW-0812">Transmembrane</keyword>
<dbReference type="PROSITE" id="PS00409">
    <property type="entry name" value="PROKAR_NTER_METHYL"/>
    <property type="match status" value="1"/>
</dbReference>
<dbReference type="Pfam" id="PF07963">
    <property type="entry name" value="N_methyl"/>
    <property type="match status" value="1"/>
</dbReference>
<name>A0ABV9LX04_9ALTE</name>
<sequence>MHVRVNTKHMLLAPHRHKHSGFTLIELIVGMLVFAVAMAALTNIFMPQVRKGIDPIWQVRAVTLAQSLSTEIRAKAFDENSGFGGVNGPCGDTLSCTQSAALGPDTVLGVPESRDAYDDVDDYHGMLLQGSDIASSLGISTNFSGLDVYEGFSAAVSVVYDNNADGVNDDDLDADDSLDTGTYTGNRKLITIAVQTPSGDTMYFAMYRDNY</sequence>
<dbReference type="NCBIfam" id="TIGR02532">
    <property type="entry name" value="IV_pilin_GFxxxE"/>
    <property type="match status" value="1"/>
</dbReference>
<evidence type="ECO:0000313" key="3">
    <source>
        <dbReference type="Proteomes" id="UP001595897"/>
    </source>
</evidence>
<reference evidence="3" key="1">
    <citation type="journal article" date="2019" name="Int. J. Syst. Evol. Microbiol.">
        <title>The Global Catalogue of Microorganisms (GCM) 10K type strain sequencing project: providing services to taxonomists for standard genome sequencing and annotation.</title>
        <authorList>
            <consortium name="The Broad Institute Genomics Platform"/>
            <consortium name="The Broad Institute Genome Sequencing Center for Infectious Disease"/>
            <person name="Wu L."/>
            <person name="Ma J."/>
        </authorList>
    </citation>
    <scope>NUCLEOTIDE SEQUENCE [LARGE SCALE GENOMIC DNA]</scope>
    <source>
        <strain evidence="3">KACC 12507</strain>
    </source>
</reference>
<dbReference type="EMBL" id="JBHSGU010000005">
    <property type="protein sequence ID" value="MFC4701066.1"/>
    <property type="molecule type" value="Genomic_DNA"/>
</dbReference>
<evidence type="ECO:0000256" key="1">
    <source>
        <dbReference type="SAM" id="Phobius"/>
    </source>
</evidence>
<keyword evidence="1" id="KW-0472">Membrane</keyword>
<dbReference type="RefSeq" id="WP_382409170.1">
    <property type="nucleotide sequence ID" value="NZ_JBHSGU010000005.1"/>
</dbReference>
<dbReference type="InterPro" id="IPR012902">
    <property type="entry name" value="N_methyl_site"/>
</dbReference>
<keyword evidence="1" id="KW-1133">Transmembrane helix</keyword>
<keyword evidence="3" id="KW-1185">Reference proteome</keyword>
<evidence type="ECO:0000313" key="2">
    <source>
        <dbReference type="EMBL" id="MFC4701066.1"/>
    </source>
</evidence>
<feature type="transmembrane region" description="Helical" evidence="1">
    <location>
        <begin position="21"/>
        <end position="46"/>
    </location>
</feature>
<protein>
    <submittedName>
        <fullName evidence="2">Prepilin-type N-terminal cleavage/methylation domain-containing protein</fullName>
    </submittedName>
</protein>
<comment type="caution">
    <text evidence="2">The sequence shown here is derived from an EMBL/GenBank/DDBJ whole genome shotgun (WGS) entry which is preliminary data.</text>
</comment>